<evidence type="ECO:0000313" key="3">
    <source>
        <dbReference type="Proteomes" id="UP000186785"/>
    </source>
</evidence>
<organism evidence="2 3">
    <name type="scientific">Boudabousia liubingyangii</name>
    <dbReference type="NCBI Taxonomy" id="1921764"/>
    <lineage>
        <taxon>Bacteria</taxon>
        <taxon>Bacillati</taxon>
        <taxon>Actinomycetota</taxon>
        <taxon>Actinomycetes</taxon>
        <taxon>Actinomycetales</taxon>
        <taxon>Actinomycetaceae</taxon>
        <taxon>Boudabousia</taxon>
    </lineage>
</organism>
<keyword evidence="1" id="KW-1133">Transmembrane helix</keyword>
<accession>A0A1Q5PPU8</accession>
<dbReference type="AlphaFoldDB" id="A0A1Q5PPU8"/>
<sequence>MNYSEPFVNPSAKKFYRIHDLLSKPIIPLAITCFIAFFIVYEIKAVPENVKIGLMFAGIGLLLSIPLFFFFGLLILLSLLKKWDQILAPALRDFYGLELNQKTEPVSLEYLVDFFKPLQQLESLEELEIDTTPEISAVHYTPTLIPDSVQERELLVKAQMLQAWTIPLYPEAKSGPRFGTLGVDRANRGILENGKLEKHFAFSSSGLEIPSMMVRSPYTGIETRVPVNPKILMLMAMRHFGWKPRRGMVKGLMY</sequence>
<dbReference type="RefSeq" id="WP_073708437.1">
    <property type="nucleotide sequence ID" value="NZ_MQSV01000001.1"/>
</dbReference>
<protein>
    <submittedName>
        <fullName evidence="2">Uncharacterized protein</fullName>
    </submittedName>
</protein>
<dbReference type="STRING" id="1921764.BSR28_01625"/>
<reference evidence="2 3" key="1">
    <citation type="submission" date="2016-11" db="EMBL/GenBank/DDBJ databases">
        <title>Actinomyces gypaetusis sp. nov. isolated from the vulture Gypaetus barbatus in Qinghai Tibet Plateau China.</title>
        <authorList>
            <person name="Meng X."/>
        </authorList>
    </citation>
    <scope>NUCLEOTIDE SEQUENCE [LARGE SCALE GENOMIC DNA]</scope>
    <source>
        <strain evidence="2 3">VUL4_2</strain>
    </source>
</reference>
<keyword evidence="1" id="KW-0472">Membrane</keyword>
<feature type="transmembrane region" description="Helical" evidence="1">
    <location>
        <begin position="21"/>
        <end position="41"/>
    </location>
</feature>
<evidence type="ECO:0000313" key="2">
    <source>
        <dbReference type="EMBL" id="OKL49546.1"/>
    </source>
</evidence>
<feature type="transmembrane region" description="Helical" evidence="1">
    <location>
        <begin position="53"/>
        <end position="77"/>
    </location>
</feature>
<dbReference type="Proteomes" id="UP000186785">
    <property type="component" value="Unassembled WGS sequence"/>
</dbReference>
<keyword evidence="1" id="KW-0812">Transmembrane</keyword>
<gene>
    <name evidence="2" type="ORF">BSR29_00895</name>
</gene>
<keyword evidence="3" id="KW-1185">Reference proteome</keyword>
<name>A0A1Q5PPU8_9ACTO</name>
<comment type="caution">
    <text evidence="2">The sequence shown here is derived from an EMBL/GenBank/DDBJ whole genome shotgun (WGS) entry which is preliminary data.</text>
</comment>
<dbReference type="EMBL" id="MQSV01000001">
    <property type="protein sequence ID" value="OKL49546.1"/>
    <property type="molecule type" value="Genomic_DNA"/>
</dbReference>
<evidence type="ECO:0000256" key="1">
    <source>
        <dbReference type="SAM" id="Phobius"/>
    </source>
</evidence>
<proteinExistence type="predicted"/>